<evidence type="ECO:0000259" key="1">
    <source>
        <dbReference type="Pfam" id="PF12500"/>
    </source>
</evidence>
<dbReference type="CDD" id="cd06223">
    <property type="entry name" value="PRTases_typeI"/>
    <property type="match status" value="1"/>
</dbReference>
<name>A0A1W1V4V8_9DEIO</name>
<dbReference type="AlphaFoldDB" id="A0A1W1V4V8"/>
<gene>
    <name evidence="3" type="ORF">SAMN00790413_00045</name>
</gene>
<evidence type="ECO:0000313" key="3">
    <source>
        <dbReference type="EMBL" id="SMB88439.1"/>
    </source>
</evidence>
<feature type="domain" description="TRSP" evidence="1">
    <location>
        <begin position="267"/>
        <end position="351"/>
    </location>
</feature>
<dbReference type="InterPro" id="IPR022537">
    <property type="entry name" value="TRSP_dom"/>
</dbReference>
<protein>
    <submittedName>
        <fullName evidence="3">TRSP domain C terminus to PRTase_2</fullName>
    </submittedName>
</protein>
<dbReference type="Gene3D" id="3.40.50.2020">
    <property type="match status" value="1"/>
</dbReference>
<dbReference type="InterPro" id="IPR011214">
    <property type="entry name" value="UCP020967"/>
</dbReference>
<dbReference type="PIRSF" id="PIRSF020967">
    <property type="entry name" value="UCP020967"/>
    <property type="match status" value="1"/>
</dbReference>
<dbReference type="RefSeq" id="WP_084047791.1">
    <property type="nucleotide sequence ID" value="NZ_FWWU01000009.1"/>
</dbReference>
<sequence>MTVGGMQALTADLPAGRLTLRAQGWPLEELLDIGLRENPRRPFLLVSRVLGKHLPTDPRVMRTTHQELARQVIPALGGPWALVGMAETATALAEGVGEELSALTSWPGLIGMTTRYGLEGREALSLEETHSHASQLRLYRPGPELAPKLARVTDLVFVDDEVTTGRTLARLAASLRAWLPQLARVHLVTLGDFSGGQAAPLLAEGAQVSVQVHALATGELTFTPHGDWTATLPDVEARFAPAPLSNHARGWRRASVTPSPAPPFSSRPGERLLVLGTGEAMYRPYRVALALAEKGAEVRFMATTRSPALPFGCLGERLEFPDNYSEGTPNYLYAPHPERYSRLLLLHETPAPPVLPGEWPNLTAARLP</sequence>
<dbReference type="InterPro" id="IPR029057">
    <property type="entry name" value="PRTase-like"/>
</dbReference>
<evidence type="ECO:0000313" key="4">
    <source>
        <dbReference type="Proteomes" id="UP000192582"/>
    </source>
</evidence>
<dbReference type="OrthoDB" id="56827at2"/>
<reference evidence="3 4" key="1">
    <citation type="submission" date="2017-04" db="EMBL/GenBank/DDBJ databases">
        <authorList>
            <person name="Afonso C.L."/>
            <person name="Miller P.J."/>
            <person name="Scott M.A."/>
            <person name="Spackman E."/>
            <person name="Goraichik I."/>
            <person name="Dimitrov K.M."/>
            <person name="Suarez D.L."/>
            <person name="Swayne D.E."/>
        </authorList>
    </citation>
    <scope>NUCLEOTIDE SEQUENCE [LARGE SCALE GENOMIC DNA]</scope>
    <source>
        <strain evidence="3 4">KR-140</strain>
    </source>
</reference>
<dbReference type="Pfam" id="PF15609">
    <property type="entry name" value="PRTase_2"/>
    <property type="match status" value="1"/>
</dbReference>
<dbReference type="STRING" id="695939.SAMN00790413_00045"/>
<evidence type="ECO:0000259" key="2">
    <source>
        <dbReference type="Pfam" id="PF15609"/>
    </source>
</evidence>
<organism evidence="3 4">
    <name type="scientific">Deinococcus hopiensis KR-140</name>
    <dbReference type="NCBI Taxonomy" id="695939"/>
    <lineage>
        <taxon>Bacteria</taxon>
        <taxon>Thermotogati</taxon>
        <taxon>Deinococcota</taxon>
        <taxon>Deinococci</taxon>
        <taxon>Deinococcales</taxon>
        <taxon>Deinococcaceae</taxon>
        <taxon>Deinococcus</taxon>
    </lineage>
</organism>
<dbReference type="Proteomes" id="UP000192582">
    <property type="component" value="Unassembled WGS sequence"/>
</dbReference>
<dbReference type="InterPro" id="IPR041688">
    <property type="entry name" value="PRTase_2"/>
</dbReference>
<dbReference type="SUPFAM" id="SSF53271">
    <property type="entry name" value="PRTase-like"/>
    <property type="match status" value="1"/>
</dbReference>
<keyword evidence="4" id="KW-1185">Reference proteome</keyword>
<proteinExistence type="predicted"/>
<dbReference type="Pfam" id="PF12500">
    <property type="entry name" value="TRSP"/>
    <property type="match status" value="1"/>
</dbReference>
<dbReference type="InterPro" id="IPR000836">
    <property type="entry name" value="PRTase_dom"/>
</dbReference>
<dbReference type="EMBL" id="FWWU01000009">
    <property type="protein sequence ID" value="SMB88439.1"/>
    <property type="molecule type" value="Genomic_DNA"/>
</dbReference>
<feature type="domain" description="Orotate phosphoribosyltransferase-like" evidence="2">
    <location>
        <begin position="30"/>
        <end position="219"/>
    </location>
</feature>
<accession>A0A1W1V4V8</accession>